<dbReference type="GO" id="GO:0006048">
    <property type="term" value="P:UDP-N-acetylglucosamine biosynthetic process"/>
    <property type="evidence" value="ECO:0007669"/>
    <property type="project" value="UniProtKB-UniPathway"/>
</dbReference>
<dbReference type="InterPro" id="IPR003395">
    <property type="entry name" value="RecF/RecN/SMC_N"/>
</dbReference>
<keyword evidence="11" id="KW-0175">Coiled coil</keyword>
<feature type="domain" description="SIS" evidence="13">
    <location>
        <begin position="512"/>
        <end position="642"/>
    </location>
</feature>
<comment type="pathway">
    <text evidence="3">Nucleotide-sugar biosynthesis; UDP-N-acetyl-alpha-D-glucosamine biosynthesis; alpha-D-glucosamine 6-phosphate from D-fructose 6-phosphate: step 1/1.</text>
</comment>
<dbReference type="Pfam" id="PF02463">
    <property type="entry name" value="SMC_N"/>
    <property type="match status" value="1"/>
</dbReference>
<evidence type="ECO:0000256" key="10">
    <source>
        <dbReference type="ARBA" id="ARBA00033302"/>
    </source>
</evidence>
<evidence type="ECO:0000256" key="4">
    <source>
        <dbReference type="ARBA" id="ARBA00012916"/>
    </source>
</evidence>
<dbReference type="OrthoDB" id="15235at2759"/>
<keyword evidence="5 14" id="KW-0032">Aminotransferase</keyword>
<keyword evidence="6 14" id="KW-0808">Transferase</keyword>
<dbReference type="GO" id="GO:0005524">
    <property type="term" value="F:ATP binding"/>
    <property type="evidence" value="ECO:0007669"/>
    <property type="project" value="InterPro"/>
</dbReference>
<dbReference type="InterPro" id="IPR001347">
    <property type="entry name" value="SIS_dom"/>
</dbReference>
<dbReference type="PANTHER" id="PTHR10937:SF0">
    <property type="entry name" value="GLUTAMINE--FRUCTOSE-6-PHOSPHATE TRANSAMINASE (ISOMERIZING)"/>
    <property type="match status" value="1"/>
</dbReference>
<feature type="coiled-coil region" evidence="11">
    <location>
        <begin position="1032"/>
        <end position="1140"/>
    </location>
</feature>
<dbReference type="CDD" id="cd05009">
    <property type="entry name" value="SIS_GlmS_GlmD_2"/>
    <property type="match status" value="1"/>
</dbReference>
<dbReference type="Gene3D" id="3.40.50.10490">
    <property type="entry name" value="Glucose-6-phosphate isomerase like protein, domain 1"/>
    <property type="match status" value="3"/>
</dbReference>
<dbReference type="CDD" id="cd03272">
    <property type="entry name" value="ABC_SMC3_euk"/>
    <property type="match status" value="1"/>
</dbReference>
<keyword evidence="8" id="KW-0315">Glutamine amidotransferase</keyword>
<dbReference type="InterPro" id="IPR046348">
    <property type="entry name" value="SIS_dom_sf"/>
</dbReference>
<dbReference type="InterPro" id="IPR035466">
    <property type="entry name" value="GlmS/AgaS_SIS"/>
</dbReference>
<dbReference type="SUPFAM" id="SSF53697">
    <property type="entry name" value="SIS domain"/>
    <property type="match status" value="1"/>
</dbReference>
<evidence type="ECO:0000313" key="15">
    <source>
        <dbReference type="Proteomes" id="UP000030755"/>
    </source>
</evidence>
<evidence type="ECO:0000256" key="5">
    <source>
        <dbReference type="ARBA" id="ARBA00022576"/>
    </source>
</evidence>
<dbReference type="GO" id="GO:0006487">
    <property type="term" value="P:protein N-linked glycosylation"/>
    <property type="evidence" value="ECO:0007669"/>
    <property type="project" value="TreeGrafter"/>
</dbReference>
<keyword evidence="15" id="KW-1185">Reference proteome</keyword>
<dbReference type="STRING" id="988480.A0A075AVX3"/>
<evidence type="ECO:0000259" key="13">
    <source>
        <dbReference type="PROSITE" id="PS51464"/>
    </source>
</evidence>
<evidence type="ECO:0000256" key="9">
    <source>
        <dbReference type="ARBA" id="ARBA00029805"/>
    </source>
</evidence>
<dbReference type="InterPro" id="IPR029055">
    <property type="entry name" value="Ntn_hydrolases_N"/>
</dbReference>
<evidence type="ECO:0000256" key="11">
    <source>
        <dbReference type="SAM" id="Coils"/>
    </source>
</evidence>
<comment type="function">
    <text evidence="2">Involved in amino sugar synthesis (formation of chitin, supplies the amino sugars of asparagine-linked oligosaccharides of glycoproteins).</text>
</comment>
<reference evidence="14 15" key="1">
    <citation type="journal article" date="2013" name="Curr. Biol.">
        <title>Shared signatures of parasitism and phylogenomics unite Cryptomycota and microsporidia.</title>
        <authorList>
            <person name="James T.Y."/>
            <person name="Pelin A."/>
            <person name="Bonen L."/>
            <person name="Ahrendt S."/>
            <person name="Sain D."/>
            <person name="Corradi N."/>
            <person name="Stajich J.E."/>
        </authorList>
    </citation>
    <scope>NUCLEOTIDE SEQUENCE [LARGE SCALE GENOMIC DNA]</scope>
    <source>
        <strain evidence="14 15">CSF55</strain>
    </source>
</reference>
<dbReference type="UniPathway" id="UPA00113">
    <property type="reaction ID" value="UER00528"/>
</dbReference>
<dbReference type="Proteomes" id="UP000030755">
    <property type="component" value="Unassembled WGS sequence"/>
</dbReference>
<dbReference type="SUPFAM" id="SSF52540">
    <property type="entry name" value="P-loop containing nucleoside triphosphate hydrolases"/>
    <property type="match status" value="1"/>
</dbReference>
<dbReference type="FunFam" id="3.40.50.10490:FF:000001">
    <property type="entry name" value="Glutamine--fructose-6-phosphate aminotransferase [isomerizing]"/>
    <property type="match status" value="1"/>
</dbReference>
<dbReference type="GO" id="GO:0016887">
    <property type="term" value="F:ATP hydrolysis activity"/>
    <property type="evidence" value="ECO:0007669"/>
    <property type="project" value="InterPro"/>
</dbReference>
<comment type="catalytic activity">
    <reaction evidence="1">
        <text>D-fructose 6-phosphate + L-glutamine = D-glucosamine 6-phosphate + L-glutamate</text>
        <dbReference type="Rhea" id="RHEA:13237"/>
        <dbReference type="ChEBI" id="CHEBI:29985"/>
        <dbReference type="ChEBI" id="CHEBI:58359"/>
        <dbReference type="ChEBI" id="CHEBI:58725"/>
        <dbReference type="ChEBI" id="CHEBI:61527"/>
        <dbReference type="EC" id="2.6.1.16"/>
    </reaction>
</comment>
<dbReference type="InterPro" id="IPR027417">
    <property type="entry name" value="P-loop_NTPase"/>
</dbReference>
<feature type="domain" description="SIS" evidence="13">
    <location>
        <begin position="360"/>
        <end position="479"/>
    </location>
</feature>
<dbReference type="CDD" id="cd00714">
    <property type="entry name" value="GFAT"/>
    <property type="match status" value="1"/>
</dbReference>
<dbReference type="InterPro" id="IPR047084">
    <property type="entry name" value="GFAT_N"/>
</dbReference>
<dbReference type="PANTHER" id="PTHR10937">
    <property type="entry name" value="GLUCOSAMINE--FRUCTOSE-6-PHOSPHATE AMINOTRANSFERASE, ISOMERIZING"/>
    <property type="match status" value="1"/>
</dbReference>
<dbReference type="InterPro" id="IPR017932">
    <property type="entry name" value="GATase_2_dom"/>
</dbReference>
<dbReference type="SUPFAM" id="SSF56235">
    <property type="entry name" value="N-terminal nucleophile aminohydrolases (Ntn hydrolases)"/>
    <property type="match status" value="1"/>
</dbReference>
<dbReference type="GO" id="GO:0006002">
    <property type="term" value="P:fructose 6-phosphate metabolic process"/>
    <property type="evidence" value="ECO:0007669"/>
    <property type="project" value="TreeGrafter"/>
</dbReference>
<name>A0A075AVX3_ROZAC</name>
<evidence type="ECO:0000259" key="12">
    <source>
        <dbReference type="PROSITE" id="PS51278"/>
    </source>
</evidence>
<dbReference type="EC" id="2.6.1.16" evidence="4"/>
<dbReference type="PROSITE" id="PS51278">
    <property type="entry name" value="GATASE_TYPE_2"/>
    <property type="match status" value="1"/>
</dbReference>
<dbReference type="HOGENOM" id="CLU_275848_0_0_1"/>
<evidence type="ECO:0000256" key="3">
    <source>
        <dbReference type="ARBA" id="ARBA00004775"/>
    </source>
</evidence>
<evidence type="ECO:0000256" key="7">
    <source>
        <dbReference type="ARBA" id="ARBA00022737"/>
    </source>
</evidence>
<dbReference type="InterPro" id="IPR035490">
    <property type="entry name" value="GlmS/FrlB_SIS"/>
</dbReference>
<dbReference type="Gene3D" id="3.40.50.300">
    <property type="entry name" value="P-loop containing nucleotide triphosphate hydrolases"/>
    <property type="match status" value="1"/>
</dbReference>
<dbReference type="Pfam" id="PF13522">
    <property type="entry name" value="GATase_6"/>
    <property type="match status" value="1"/>
</dbReference>
<dbReference type="PROSITE" id="PS51464">
    <property type="entry name" value="SIS"/>
    <property type="match status" value="2"/>
</dbReference>
<dbReference type="GO" id="GO:0004360">
    <property type="term" value="F:glutamine-fructose-6-phosphate transaminase (isomerizing) activity"/>
    <property type="evidence" value="ECO:0007669"/>
    <property type="project" value="UniProtKB-EC"/>
</dbReference>
<keyword evidence="7" id="KW-0677">Repeat</keyword>
<dbReference type="CDD" id="cd05008">
    <property type="entry name" value="SIS_GlmS_GlmD_1"/>
    <property type="match status" value="1"/>
</dbReference>
<dbReference type="Gene3D" id="3.60.20.10">
    <property type="entry name" value="Glutamine Phosphoribosylpyrophosphate, subunit 1, domain 1"/>
    <property type="match status" value="1"/>
</dbReference>
<dbReference type="AlphaFoldDB" id="A0A075AVX3"/>
<protein>
    <recommendedName>
        <fullName evidence="4">glutamine--fructose-6-phosphate transaminase (isomerizing)</fullName>
        <ecNumber evidence="4">2.6.1.16</ecNumber>
    </recommendedName>
    <alternativeName>
        <fullName evidence="10">D-fructose-6-phosphate amidotransferase</fullName>
    </alternativeName>
    <alternativeName>
        <fullName evidence="9">Hexosephosphate aminotransferase</fullName>
    </alternativeName>
</protein>
<evidence type="ECO:0000256" key="1">
    <source>
        <dbReference type="ARBA" id="ARBA00001031"/>
    </source>
</evidence>
<feature type="domain" description="Glutamine amidotransferase type-2" evidence="12">
    <location>
        <begin position="2"/>
        <end position="291"/>
    </location>
</feature>
<evidence type="ECO:0000256" key="6">
    <source>
        <dbReference type="ARBA" id="ARBA00022679"/>
    </source>
</evidence>
<evidence type="ECO:0000256" key="8">
    <source>
        <dbReference type="ARBA" id="ARBA00022962"/>
    </source>
</evidence>
<dbReference type="Pfam" id="PF01380">
    <property type="entry name" value="SIS"/>
    <property type="match status" value="2"/>
</dbReference>
<dbReference type="InterPro" id="IPR041741">
    <property type="entry name" value="SMC3_ABC_euk"/>
</dbReference>
<evidence type="ECO:0000313" key="14">
    <source>
        <dbReference type="EMBL" id="EPZ34468.1"/>
    </source>
</evidence>
<sequence>MCGIFAYVNYLNERDRKTILNTLLTGLGRLEYRGYDSAGVAVDGDKDGEVLIFKQVGKVAALRKLIEESKTNDMNRKFLSHTSMAHTRWATHGQPSPTNSHPHRSDPKAQFTVVHNGIITNYKELRTLLEMKGYKFESDTDTECAAKLALYIWDQQKAQGKTPSFTSLVKAVIKELEGAFAFIFKSVHFPHEMVATRRGSPLLIGVKTEKKLKVDFVDVEFVVDDDLNAFMNTEQNAQPKIRRTQSRAFLSEDGNPIPMEYYLASDPSAIIEHTKRVLYLEDDDIAHISEGELHIHRLKKEDGQSTIRTIQTLELELAEIMKGSFDHFMQKEIFEQPESVVNTMRGRINFDNHSVTLGGLKAYLSTIRRCQLTEIPASAELASDFLDRKTPIFRDDVCVFVSQSGETADTILALKYCVERGALCVGVTNTVGSSISRETHCGVHINAGPEIGVASTKAYTSQFIALLMIALQLSDDRVSKSERRREIIDGLKELPRQIKTVLETDDHLKKLSKDVLFKERSLLLMGRGFQNATCLEGALKIKEVSYMHSILAGELKHGPLALVDENMPVVLIMTKDSLYPVTARKGQPIIICNIGDTNITDKYRTIRVPLTVDCLQGLLNIIPLQLMSYHLACLHGVDVDCPRNLAKSVTIQGFKSYRDQTTLDPFSPETNVIVGRNGSGKSNFFFAIRFVLGDVFSSKISLEERASLLNEGGVGSGYVEIVFNNEDGRFPMCKDRVYLRRTVGMKKDDYSLDRKSVTRSEVMNLLQSAGFSKSNPYYIVPQGRITFLTNASDRERMGVLEEVAGTRVYEEHRNESLKIIEETEGKRKKIEELMKHIEERLEELEDEKKELREYYELEGDRKSLEYVSCLREIQEMQRVLDELQNYRKEDGDRIRDIEEEFRVNEERIKEIEGEREVKRDKLRMVQVEKKQIEEDLNEMMREIGSNEMMLKDLMEEEIEEGERERMERRLEELNERLMEKEEEMSVIRGRIEEESRAENELVLSLSNDVVERDGFMGKMNRGKQFKSVEERNEYLREQMKSVMEAVEQYKEQDEKLGQQIENIREKMKRLNEVNVEYESKLKRGFESEEDRLNEMKKRRDELMDERKGLWKNQVKLETNIKAAKEEIDKLERQLVNKNIMNIEKLVKKMNIKGKDD</sequence>
<evidence type="ECO:0000256" key="2">
    <source>
        <dbReference type="ARBA" id="ARBA00003267"/>
    </source>
</evidence>
<organism evidence="14 15">
    <name type="scientific">Rozella allomycis (strain CSF55)</name>
    <dbReference type="NCBI Taxonomy" id="988480"/>
    <lineage>
        <taxon>Eukaryota</taxon>
        <taxon>Fungi</taxon>
        <taxon>Fungi incertae sedis</taxon>
        <taxon>Cryptomycota</taxon>
        <taxon>Cryptomycota incertae sedis</taxon>
        <taxon>Rozella</taxon>
    </lineage>
</organism>
<dbReference type="EMBL" id="KE560949">
    <property type="protein sequence ID" value="EPZ34468.1"/>
    <property type="molecule type" value="Genomic_DNA"/>
</dbReference>
<gene>
    <name evidence="14" type="ORF">O9G_002041</name>
</gene>
<accession>A0A075AVX3</accession>
<proteinExistence type="predicted"/>
<feature type="coiled-coil region" evidence="11">
    <location>
        <begin position="820"/>
        <end position="990"/>
    </location>
</feature>